<organism evidence="13 14">
    <name type="scientific">Clostridium luticellarii</name>
    <dbReference type="NCBI Taxonomy" id="1691940"/>
    <lineage>
        <taxon>Bacteria</taxon>
        <taxon>Bacillati</taxon>
        <taxon>Bacillota</taxon>
        <taxon>Clostridia</taxon>
        <taxon>Eubacteriales</taxon>
        <taxon>Clostridiaceae</taxon>
        <taxon>Clostridium</taxon>
    </lineage>
</organism>
<dbReference type="PANTHER" id="PTHR30182:SF12">
    <property type="entry name" value="L-SERINE DEHYDRATASE, BETA CHAIN-RELATED"/>
    <property type="match status" value="1"/>
</dbReference>
<comment type="cofactor">
    <cofactor evidence="1">
        <name>[4Fe-4S] cluster</name>
        <dbReference type="ChEBI" id="CHEBI:49883"/>
    </cofactor>
</comment>
<name>A0A2T0BMP0_9CLOT</name>
<keyword evidence="9 11" id="KW-0456">Lyase</keyword>
<keyword evidence="5 11" id="KW-0004">4Fe-4S</keyword>
<evidence type="ECO:0000256" key="6">
    <source>
        <dbReference type="ARBA" id="ARBA00022723"/>
    </source>
</evidence>
<dbReference type="AlphaFoldDB" id="A0A2T0BMP0"/>
<evidence type="ECO:0000256" key="9">
    <source>
        <dbReference type="ARBA" id="ARBA00023239"/>
    </source>
</evidence>
<dbReference type="GO" id="GO:0046872">
    <property type="term" value="F:metal ion binding"/>
    <property type="evidence" value="ECO:0007669"/>
    <property type="project" value="UniProtKB-UniRule"/>
</dbReference>
<evidence type="ECO:0000256" key="11">
    <source>
        <dbReference type="PIRNR" id="PIRNR036692"/>
    </source>
</evidence>
<dbReference type="InterPro" id="IPR004643">
    <property type="entry name" value="Fe-S_L-Ser_bsu"/>
</dbReference>
<gene>
    <name evidence="13" type="primary">sdhB_1</name>
    <name evidence="13" type="ORF">CLLU_18810</name>
</gene>
<evidence type="ECO:0000256" key="3">
    <source>
        <dbReference type="ARBA" id="ARBA00008636"/>
    </source>
</evidence>
<dbReference type="InterPro" id="IPR029009">
    <property type="entry name" value="ASB_dom_sf"/>
</dbReference>
<dbReference type="OrthoDB" id="9813137at2"/>
<comment type="catalytic activity">
    <reaction evidence="10 11">
        <text>L-serine = pyruvate + NH4(+)</text>
        <dbReference type="Rhea" id="RHEA:19169"/>
        <dbReference type="ChEBI" id="CHEBI:15361"/>
        <dbReference type="ChEBI" id="CHEBI:28938"/>
        <dbReference type="ChEBI" id="CHEBI:33384"/>
        <dbReference type="EC" id="4.3.1.17"/>
    </reaction>
</comment>
<sequence>MNALDIKEKKDVIYKSCFDIIGPIMIGPSSSHTAGALAMGLVANKLFKGLPKRVVVKYYESFAETHKGHGTDFAIIAGVLGFEADDIRVPNAIKMAESKGINIVFLKESGNSPVGHPNTADIYLEDDTQYVRIVCISIGGGLIKVKHIEIDGFSLNLEGSLPMMITLSNKDNKDYLEFELNRTFKKCNIHINNVINLEKNGKYLYQVDFGSRLSNDTKKELEKLNDIANIIII</sequence>
<dbReference type="RefSeq" id="WP_106009476.1">
    <property type="nucleotide sequence ID" value="NZ_PVXP01000023.1"/>
</dbReference>
<reference evidence="13 14" key="1">
    <citation type="submission" date="2018-03" db="EMBL/GenBank/DDBJ databases">
        <title>Genome sequence of Clostridium luticellarii DSM 29923.</title>
        <authorList>
            <person name="Poehlein A."/>
            <person name="Daniel R."/>
        </authorList>
    </citation>
    <scope>NUCLEOTIDE SEQUENCE [LARGE SCALE GENOMIC DNA]</scope>
    <source>
        <strain evidence="13 14">DSM 29923</strain>
    </source>
</reference>
<comment type="similarity">
    <text evidence="3 11">Belongs to the iron-sulfur dependent L-serine dehydratase family.</text>
</comment>
<comment type="caution">
    <text evidence="13">The sequence shown here is derived from an EMBL/GenBank/DDBJ whole genome shotgun (WGS) entry which is preliminary data.</text>
</comment>
<evidence type="ECO:0000256" key="7">
    <source>
        <dbReference type="ARBA" id="ARBA00023004"/>
    </source>
</evidence>
<evidence type="ECO:0000256" key="5">
    <source>
        <dbReference type="ARBA" id="ARBA00022485"/>
    </source>
</evidence>
<evidence type="ECO:0000256" key="10">
    <source>
        <dbReference type="ARBA" id="ARBA00049406"/>
    </source>
</evidence>
<dbReference type="Pfam" id="PF03315">
    <property type="entry name" value="SDH_beta"/>
    <property type="match status" value="1"/>
</dbReference>
<accession>A0A2T0BMP0</accession>
<dbReference type="UniPathway" id="UPA00138"/>
<keyword evidence="4 11" id="KW-0312">Gluconeogenesis</keyword>
<feature type="domain" description="Serine dehydratase beta chain" evidence="12">
    <location>
        <begin position="16"/>
        <end position="98"/>
    </location>
</feature>
<proteinExistence type="inferred from homology"/>
<dbReference type="PANTHER" id="PTHR30182">
    <property type="entry name" value="L-SERINE DEHYDRATASE"/>
    <property type="match status" value="1"/>
</dbReference>
<dbReference type="GO" id="GO:0006094">
    <property type="term" value="P:gluconeogenesis"/>
    <property type="evidence" value="ECO:0007669"/>
    <property type="project" value="UniProtKB-UniRule"/>
</dbReference>
<dbReference type="EMBL" id="PVXP01000023">
    <property type="protein sequence ID" value="PRR85145.1"/>
    <property type="molecule type" value="Genomic_DNA"/>
</dbReference>
<dbReference type="InterPro" id="IPR051318">
    <property type="entry name" value="Fe-S_L-Ser"/>
</dbReference>
<evidence type="ECO:0000256" key="1">
    <source>
        <dbReference type="ARBA" id="ARBA00001966"/>
    </source>
</evidence>
<evidence type="ECO:0000313" key="14">
    <source>
        <dbReference type="Proteomes" id="UP000237798"/>
    </source>
</evidence>
<evidence type="ECO:0000256" key="8">
    <source>
        <dbReference type="ARBA" id="ARBA00023014"/>
    </source>
</evidence>
<dbReference type="GO" id="GO:0003941">
    <property type="term" value="F:L-serine ammonia-lyase activity"/>
    <property type="evidence" value="ECO:0007669"/>
    <property type="project" value="UniProtKB-UniRule"/>
</dbReference>
<evidence type="ECO:0000256" key="4">
    <source>
        <dbReference type="ARBA" id="ARBA00022432"/>
    </source>
</evidence>
<dbReference type="PIRSF" id="PIRSF036692">
    <property type="entry name" value="SDH_B"/>
    <property type="match status" value="1"/>
</dbReference>
<comment type="pathway">
    <text evidence="2 11">Carbohydrate biosynthesis; gluconeogenesis.</text>
</comment>
<keyword evidence="14" id="KW-1185">Reference proteome</keyword>
<keyword evidence="8 11" id="KW-0411">Iron-sulfur</keyword>
<keyword evidence="7 11" id="KW-0408">Iron</keyword>
<protein>
    <recommendedName>
        <fullName evidence="11">L-serine deaminase</fullName>
    </recommendedName>
</protein>
<evidence type="ECO:0000256" key="2">
    <source>
        <dbReference type="ARBA" id="ARBA00004742"/>
    </source>
</evidence>
<dbReference type="GO" id="GO:0051539">
    <property type="term" value="F:4 iron, 4 sulfur cluster binding"/>
    <property type="evidence" value="ECO:0007669"/>
    <property type="project" value="UniProtKB-UniRule"/>
</dbReference>
<evidence type="ECO:0000313" key="13">
    <source>
        <dbReference type="EMBL" id="PRR85145.1"/>
    </source>
</evidence>
<keyword evidence="6 11" id="KW-0479">Metal-binding</keyword>
<dbReference type="SUPFAM" id="SSF143548">
    <property type="entry name" value="Serine metabolism enzymes domain"/>
    <property type="match status" value="1"/>
</dbReference>
<evidence type="ECO:0000259" key="12">
    <source>
        <dbReference type="Pfam" id="PF03315"/>
    </source>
</evidence>
<dbReference type="InterPro" id="IPR005131">
    <property type="entry name" value="Ser_deHydtase_bsu"/>
</dbReference>
<dbReference type="Gene3D" id="3.30.1330.90">
    <property type="entry name" value="D-3-phosphoglycerate dehydrogenase, domain 3"/>
    <property type="match status" value="1"/>
</dbReference>
<dbReference type="Proteomes" id="UP000237798">
    <property type="component" value="Unassembled WGS sequence"/>
</dbReference>